<dbReference type="Proteomes" id="UP001596104">
    <property type="component" value="Unassembled WGS sequence"/>
</dbReference>
<evidence type="ECO:0000313" key="3">
    <source>
        <dbReference type="Proteomes" id="UP001596104"/>
    </source>
</evidence>
<name>A0ABW0HBI5_9HYPH</name>
<dbReference type="EMBL" id="JBHSLV010000031">
    <property type="protein sequence ID" value="MFC5394536.1"/>
    <property type="molecule type" value="Genomic_DNA"/>
</dbReference>
<feature type="transmembrane region" description="Helical" evidence="1">
    <location>
        <begin position="17"/>
        <end position="39"/>
    </location>
</feature>
<sequence length="118" mass="12897">MQAYTSALMNKLLADAISARIVIGSSVVVAFAGSARLAVAKTYTERKQRDAVLTAMNATPESRGPVNRIREKWTVRSRNRPVIVDPLSFASWRRERLARPLARQASRDCDGGPAGRGS</sequence>
<accession>A0ABW0HBI5</accession>
<keyword evidence="1" id="KW-1133">Transmembrane helix</keyword>
<keyword evidence="1" id="KW-0812">Transmembrane</keyword>
<keyword evidence="1" id="KW-0472">Membrane</keyword>
<dbReference type="RefSeq" id="WP_377009909.1">
    <property type="nucleotide sequence ID" value="NZ_JBHSLV010000031.1"/>
</dbReference>
<keyword evidence="3" id="KW-1185">Reference proteome</keyword>
<comment type="caution">
    <text evidence="2">The sequence shown here is derived from an EMBL/GenBank/DDBJ whole genome shotgun (WGS) entry which is preliminary data.</text>
</comment>
<protein>
    <submittedName>
        <fullName evidence="2">Uncharacterized protein</fullName>
    </submittedName>
</protein>
<evidence type="ECO:0000256" key="1">
    <source>
        <dbReference type="SAM" id="Phobius"/>
    </source>
</evidence>
<gene>
    <name evidence="2" type="ORF">ACFPPC_18005</name>
</gene>
<evidence type="ECO:0000313" key="2">
    <source>
        <dbReference type="EMBL" id="MFC5394536.1"/>
    </source>
</evidence>
<reference evidence="3" key="1">
    <citation type="journal article" date="2019" name="Int. J. Syst. Evol. Microbiol.">
        <title>The Global Catalogue of Microorganisms (GCM) 10K type strain sequencing project: providing services to taxonomists for standard genome sequencing and annotation.</title>
        <authorList>
            <consortium name="The Broad Institute Genomics Platform"/>
            <consortium name="The Broad Institute Genome Sequencing Center for Infectious Disease"/>
            <person name="Wu L."/>
            <person name="Ma J."/>
        </authorList>
    </citation>
    <scope>NUCLEOTIDE SEQUENCE [LARGE SCALE GENOMIC DNA]</scope>
    <source>
        <strain evidence="3">CGMCC 1.16326</strain>
    </source>
</reference>
<proteinExistence type="predicted"/>
<organism evidence="2 3">
    <name type="scientific">Bosea vestrisii</name>
    <dbReference type="NCBI Taxonomy" id="151416"/>
    <lineage>
        <taxon>Bacteria</taxon>
        <taxon>Pseudomonadati</taxon>
        <taxon>Pseudomonadota</taxon>
        <taxon>Alphaproteobacteria</taxon>
        <taxon>Hyphomicrobiales</taxon>
        <taxon>Boseaceae</taxon>
        <taxon>Bosea</taxon>
    </lineage>
</organism>